<gene>
    <name evidence="2" type="ORF">BgAZ_200760</name>
</gene>
<dbReference type="AlphaFoldDB" id="A0AAD8LSP0"/>
<evidence type="ECO:0000256" key="1">
    <source>
        <dbReference type="SAM" id="MobiDB-lite"/>
    </source>
</evidence>
<reference evidence="2" key="1">
    <citation type="submission" date="2023-08" db="EMBL/GenBank/DDBJ databases">
        <title>Draft sequence of the Babesia gibsoni genome.</title>
        <authorList>
            <person name="Yamagishi J.Y."/>
            <person name="Xuan X.X."/>
        </authorList>
    </citation>
    <scope>NUCLEOTIDE SEQUENCE</scope>
    <source>
        <strain evidence="2">Azabu</strain>
    </source>
</reference>
<organism evidence="2 3">
    <name type="scientific">Babesia gibsoni</name>
    <dbReference type="NCBI Taxonomy" id="33632"/>
    <lineage>
        <taxon>Eukaryota</taxon>
        <taxon>Sar</taxon>
        <taxon>Alveolata</taxon>
        <taxon>Apicomplexa</taxon>
        <taxon>Aconoidasida</taxon>
        <taxon>Piroplasmida</taxon>
        <taxon>Babesiidae</taxon>
        <taxon>Babesia</taxon>
    </lineage>
</organism>
<dbReference type="EMBL" id="JAVEPI010000002">
    <property type="protein sequence ID" value="KAK1443200.1"/>
    <property type="molecule type" value="Genomic_DNA"/>
</dbReference>
<evidence type="ECO:0000313" key="3">
    <source>
        <dbReference type="Proteomes" id="UP001230268"/>
    </source>
</evidence>
<dbReference type="Proteomes" id="UP001230268">
    <property type="component" value="Unassembled WGS sequence"/>
</dbReference>
<feature type="region of interest" description="Disordered" evidence="1">
    <location>
        <begin position="278"/>
        <end position="298"/>
    </location>
</feature>
<evidence type="ECO:0000313" key="2">
    <source>
        <dbReference type="EMBL" id="KAK1443200.1"/>
    </source>
</evidence>
<keyword evidence="3" id="KW-1185">Reference proteome</keyword>
<sequence length="383" mass="42646">MTTPNYRHVYSTNKRGVAGVISFDGRPVKPDYVQSMLTVNPCEAAIRHVHRSCIGHSDICRSRQAAVAENGYYNGTATFNSSVKSPVRGAIMKPVSVPNQYYYSGDLKQPPFNTSHVVSRSNTQVISPIMNCKQDANQDHHVFGNSESKPFLNPALSLQTDYMQNKEQLTSQSHMKHMMPQDLRLNIGGAHSYSNAGAMVSPKSASRLYKTALNDDCIDRLENLHISSPTSISDICNMAAIPSSMDPQEAGFEEEYPKLALDLSRVSNTYQKPVTRSRVRDGSTSAVNKESNKANRVSNGKPLHPYIAMFNDPVEKELERWHNTHCSTIKWQRKKRGVYMADGQEVLLVKLNGCLYVKRTGNSGKSDHIAIDSFVQSLQFGTN</sequence>
<protein>
    <submittedName>
        <fullName evidence="2">Uncharacterized protein</fullName>
    </submittedName>
</protein>
<name>A0AAD8LSP0_BABGI</name>
<feature type="compositionally biased region" description="Polar residues" evidence="1">
    <location>
        <begin position="282"/>
        <end position="298"/>
    </location>
</feature>
<comment type="caution">
    <text evidence="2">The sequence shown here is derived from an EMBL/GenBank/DDBJ whole genome shotgun (WGS) entry which is preliminary data.</text>
</comment>
<accession>A0AAD8LSP0</accession>
<proteinExistence type="predicted"/>